<proteinExistence type="predicted"/>
<evidence type="ECO:0000313" key="4">
    <source>
        <dbReference type="EMBL" id="VFQ64060.1"/>
    </source>
</evidence>
<dbReference type="Pfam" id="PF04783">
    <property type="entry name" value="DUF630"/>
    <property type="match status" value="1"/>
</dbReference>
<feature type="compositionally biased region" description="Polar residues" evidence="1">
    <location>
        <begin position="143"/>
        <end position="154"/>
    </location>
</feature>
<dbReference type="Pfam" id="PF04782">
    <property type="entry name" value="DUF632"/>
    <property type="match status" value="1"/>
</dbReference>
<dbReference type="InterPro" id="IPR006867">
    <property type="entry name" value="DUF632"/>
</dbReference>
<feature type="compositionally biased region" description="Low complexity" evidence="1">
    <location>
        <begin position="163"/>
        <end position="176"/>
    </location>
</feature>
<dbReference type="AlphaFoldDB" id="A0A484KFB2"/>
<name>A0A484KFB2_9ASTE</name>
<dbReference type="Proteomes" id="UP000595140">
    <property type="component" value="Unassembled WGS sequence"/>
</dbReference>
<dbReference type="PANTHER" id="PTHR21450">
    <property type="entry name" value="PROTEIN ALTERED PHOSPHATE STARVATION RESPONSE 1"/>
    <property type="match status" value="1"/>
</dbReference>
<evidence type="ECO:0008006" key="6">
    <source>
        <dbReference type="Google" id="ProtNLM"/>
    </source>
</evidence>
<evidence type="ECO:0000259" key="2">
    <source>
        <dbReference type="Pfam" id="PF04782"/>
    </source>
</evidence>
<dbReference type="EMBL" id="OOIL02000368">
    <property type="protein sequence ID" value="VFQ64060.1"/>
    <property type="molecule type" value="Genomic_DNA"/>
</dbReference>
<dbReference type="OrthoDB" id="694308at2759"/>
<evidence type="ECO:0000259" key="3">
    <source>
        <dbReference type="Pfam" id="PF04783"/>
    </source>
</evidence>
<feature type="domain" description="DUF632" evidence="2">
    <location>
        <begin position="291"/>
        <end position="635"/>
    </location>
</feature>
<accession>A0A484KFB2</accession>
<reference evidence="4 5" key="1">
    <citation type="submission" date="2018-04" db="EMBL/GenBank/DDBJ databases">
        <authorList>
            <person name="Vogel A."/>
        </authorList>
    </citation>
    <scope>NUCLEOTIDE SEQUENCE [LARGE SCALE GENOMIC DNA]</scope>
</reference>
<sequence>MGTANSRIEEDKALQICRDRKKIVRQALDGRCSLAATHVAYIEALKMAGRALRNFVESEAPIDSSIYTQSERSLSQFSFSSVPKSHHVDVFPSPSPPTSSRYNANHMKFRGTFSKEVEEKPDVSVTASVTSFTPHNSLLLDTPPTSYETPSAANETPPWDFFGLGHTSHGTLGGQSKAEDNRGSLSEDEQYSNGSSPEIESSHESNDGFDDPSTETLVQRFVNVNRSKEDASADESVMLEAKAMVGEKGNAPAELSPLRPEFSGVAPAVKDDEKTPLKENNVEHKVAPKDLFSSMRDIELLFIKASESGREVPLMLEANKFNFRPIGPSSGRGSIAKTLLRSCFSCGTDPSQAPVEQEEAAQISPKYMRWHRTTSISSSSRNLLGVNSTDQTDEYANNLFTNSCMNSGSLASTLDRLHAWEKKLYDEVKACEILRCEYDAKRKLLRQIESLGESQQKIDKKRAAVKDLHSRIGVAIHRINSISRKIEELRDDELQPQLEELIEGLRKMWEGMLNCHAIQLHIISIAHLPGNIKLSINSESHRQITIHLENEMISLSSTFTKWVAAQMAYVKAINTWLTKCVSLKERSSKRKKIPQESKLREFGPPIYTICSAWLDMLRVLPAKEVADAMKDLAAEATPFLPRQEKSKGGKGDEAVDDLVVDYDQFRTSTALFLSKLNNFAESSVTMYTKLQCSVQESKKKYAQVKPADQEHSFLPHI</sequence>
<feature type="region of interest" description="Disordered" evidence="1">
    <location>
        <begin position="136"/>
        <end position="213"/>
    </location>
</feature>
<gene>
    <name evidence="4" type="ORF">CCAM_LOCUS5836</name>
</gene>
<evidence type="ECO:0000256" key="1">
    <source>
        <dbReference type="SAM" id="MobiDB-lite"/>
    </source>
</evidence>
<evidence type="ECO:0000313" key="5">
    <source>
        <dbReference type="Proteomes" id="UP000595140"/>
    </source>
</evidence>
<dbReference type="InterPro" id="IPR006868">
    <property type="entry name" value="DUF630"/>
</dbReference>
<dbReference type="PANTHER" id="PTHR21450:SF6">
    <property type="entry name" value="EXPRESSED PROTEIN"/>
    <property type="match status" value="1"/>
</dbReference>
<feature type="domain" description="DUF630" evidence="3">
    <location>
        <begin position="1"/>
        <end position="59"/>
    </location>
</feature>
<keyword evidence="5" id="KW-1185">Reference proteome</keyword>
<protein>
    <recommendedName>
        <fullName evidence="6">DUF632 domain-containing protein</fullName>
    </recommendedName>
</protein>
<organism evidence="4 5">
    <name type="scientific">Cuscuta campestris</name>
    <dbReference type="NCBI Taxonomy" id="132261"/>
    <lineage>
        <taxon>Eukaryota</taxon>
        <taxon>Viridiplantae</taxon>
        <taxon>Streptophyta</taxon>
        <taxon>Embryophyta</taxon>
        <taxon>Tracheophyta</taxon>
        <taxon>Spermatophyta</taxon>
        <taxon>Magnoliopsida</taxon>
        <taxon>eudicotyledons</taxon>
        <taxon>Gunneridae</taxon>
        <taxon>Pentapetalae</taxon>
        <taxon>asterids</taxon>
        <taxon>lamiids</taxon>
        <taxon>Solanales</taxon>
        <taxon>Convolvulaceae</taxon>
        <taxon>Cuscuteae</taxon>
        <taxon>Cuscuta</taxon>
        <taxon>Cuscuta subgen. Grammica</taxon>
        <taxon>Cuscuta sect. Cleistogrammica</taxon>
    </lineage>
</organism>